<evidence type="ECO:0000256" key="1">
    <source>
        <dbReference type="SAM" id="MobiDB-lite"/>
    </source>
</evidence>
<organism evidence="2">
    <name type="scientific">Oikopleura dioica</name>
    <name type="common">Tunicate</name>
    <dbReference type="NCBI Taxonomy" id="34765"/>
    <lineage>
        <taxon>Eukaryota</taxon>
        <taxon>Metazoa</taxon>
        <taxon>Chordata</taxon>
        <taxon>Tunicata</taxon>
        <taxon>Appendicularia</taxon>
        <taxon>Copelata</taxon>
        <taxon>Oikopleuridae</taxon>
        <taxon>Oikopleura</taxon>
    </lineage>
</organism>
<accession>E4YG40</accession>
<dbReference type="EMBL" id="FN654510">
    <property type="protein sequence ID" value="CBY34464.1"/>
    <property type="molecule type" value="Genomic_DNA"/>
</dbReference>
<protein>
    <submittedName>
        <fullName evidence="2">Uncharacterized protein</fullName>
    </submittedName>
</protein>
<gene>
    <name evidence="2" type="ORF">GSOID_T00024488001</name>
</gene>
<feature type="compositionally biased region" description="Polar residues" evidence="1">
    <location>
        <begin position="1"/>
        <end position="17"/>
    </location>
</feature>
<dbReference type="AlphaFoldDB" id="E4YG40"/>
<feature type="region of interest" description="Disordered" evidence="1">
    <location>
        <begin position="1"/>
        <end position="25"/>
    </location>
</feature>
<dbReference type="Proteomes" id="UP000011014">
    <property type="component" value="Unassembled WGS sequence"/>
</dbReference>
<reference evidence="2" key="1">
    <citation type="journal article" date="2010" name="Science">
        <title>Plasticity of animal genome architecture unmasked by rapid evolution of a pelagic tunicate.</title>
        <authorList>
            <person name="Denoeud F."/>
            <person name="Henriet S."/>
            <person name="Mungpakdee S."/>
            <person name="Aury J.M."/>
            <person name="Da Silva C."/>
            <person name="Brinkmann H."/>
            <person name="Mikhaleva J."/>
            <person name="Olsen L.C."/>
            <person name="Jubin C."/>
            <person name="Canestro C."/>
            <person name="Bouquet J.M."/>
            <person name="Danks G."/>
            <person name="Poulain J."/>
            <person name="Campsteijn C."/>
            <person name="Adamski M."/>
            <person name="Cross I."/>
            <person name="Yadetie F."/>
            <person name="Muffato M."/>
            <person name="Louis A."/>
            <person name="Butcher S."/>
            <person name="Tsagkogeorga G."/>
            <person name="Konrad A."/>
            <person name="Singh S."/>
            <person name="Jensen M.F."/>
            <person name="Cong E.H."/>
            <person name="Eikeseth-Otteraa H."/>
            <person name="Noel B."/>
            <person name="Anthouard V."/>
            <person name="Porcel B.M."/>
            <person name="Kachouri-Lafond R."/>
            <person name="Nishino A."/>
            <person name="Ugolini M."/>
            <person name="Chourrout P."/>
            <person name="Nishida H."/>
            <person name="Aasland R."/>
            <person name="Huzurbazar S."/>
            <person name="Westhof E."/>
            <person name="Delsuc F."/>
            <person name="Lehrach H."/>
            <person name="Reinhardt R."/>
            <person name="Weissenbach J."/>
            <person name="Roy S.W."/>
            <person name="Artiguenave F."/>
            <person name="Postlethwait J.H."/>
            <person name="Manak J.R."/>
            <person name="Thompson E.M."/>
            <person name="Jaillon O."/>
            <person name="Du Pasquier L."/>
            <person name="Boudinot P."/>
            <person name="Liberles D.A."/>
            <person name="Volff J.N."/>
            <person name="Philippe H."/>
            <person name="Lenhard B."/>
            <person name="Roest Crollius H."/>
            <person name="Wincker P."/>
            <person name="Chourrout D."/>
        </authorList>
    </citation>
    <scope>NUCLEOTIDE SEQUENCE [LARGE SCALE GENOMIC DNA]</scope>
</reference>
<evidence type="ECO:0000313" key="2">
    <source>
        <dbReference type="EMBL" id="CBY34464.1"/>
    </source>
</evidence>
<name>E4YG40_OIKDI</name>
<proteinExistence type="predicted"/>
<sequence>MISNRTESATGTMTTTRMIVPGMRQDKRPSRQYFWRFQFQRKKRGYSK</sequence>